<evidence type="ECO:0000256" key="11">
    <source>
        <dbReference type="ARBA" id="ARBA00023180"/>
    </source>
</evidence>
<dbReference type="InterPro" id="IPR050174">
    <property type="entry name" value="Protocadherin/Cadherin-CA"/>
</dbReference>
<feature type="compositionally biased region" description="Basic and acidic residues" evidence="14">
    <location>
        <begin position="3321"/>
        <end position="3334"/>
    </location>
</feature>
<dbReference type="GO" id="GO:0007156">
    <property type="term" value="P:homophilic cell adhesion via plasma membrane adhesion molecules"/>
    <property type="evidence" value="ECO:0007669"/>
    <property type="project" value="InterPro"/>
</dbReference>
<keyword evidence="9 15" id="KW-1133">Transmembrane helix</keyword>
<dbReference type="SUPFAM" id="SSF49313">
    <property type="entry name" value="Cadherin-like"/>
    <property type="match status" value="24"/>
</dbReference>
<feature type="transmembrane region" description="Helical" evidence="15">
    <location>
        <begin position="660"/>
        <end position="682"/>
    </location>
</feature>
<evidence type="ECO:0000256" key="10">
    <source>
        <dbReference type="ARBA" id="ARBA00023136"/>
    </source>
</evidence>
<keyword evidence="4 15" id="KW-0812">Transmembrane</keyword>
<name>A0A401SHK2_CHIPU</name>
<evidence type="ECO:0000256" key="9">
    <source>
        <dbReference type="ARBA" id="ARBA00022989"/>
    </source>
</evidence>
<dbReference type="Pfam" id="PF08266">
    <property type="entry name" value="Cadherin_2"/>
    <property type="match status" value="4"/>
</dbReference>
<keyword evidence="3" id="KW-1003">Cell membrane</keyword>
<dbReference type="PANTHER" id="PTHR24028">
    <property type="entry name" value="CADHERIN-87A"/>
    <property type="match status" value="1"/>
</dbReference>
<feature type="domain" description="Cadherin" evidence="16">
    <location>
        <begin position="1213"/>
        <end position="1322"/>
    </location>
</feature>
<dbReference type="GO" id="GO:0005886">
    <property type="term" value="C:plasma membrane"/>
    <property type="evidence" value="ECO:0007669"/>
    <property type="project" value="UniProtKB-SubCell"/>
</dbReference>
<feature type="domain" description="Cadherin" evidence="16">
    <location>
        <begin position="2369"/>
        <end position="2475"/>
    </location>
</feature>
<feature type="transmembrane region" description="Helical" evidence="15">
    <location>
        <begin position="2234"/>
        <end position="2258"/>
    </location>
</feature>
<feature type="domain" description="Cadherin" evidence="16">
    <location>
        <begin position="4"/>
        <end position="103"/>
    </location>
</feature>
<feature type="domain" description="Cadherin" evidence="16">
    <location>
        <begin position="213"/>
        <end position="320"/>
    </location>
</feature>
<evidence type="ECO:0000256" key="13">
    <source>
        <dbReference type="PROSITE-ProRule" id="PRU00043"/>
    </source>
</evidence>
<feature type="domain" description="Cadherin" evidence="16">
    <location>
        <begin position="1116"/>
        <end position="1212"/>
    </location>
</feature>
<dbReference type="InterPro" id="IPR015919">
    <property type="entry name" value="Cadherin-like_sf"/>
</dbReference>
<dbReference type="InterPro" id="IPR020894">
    <property type="entry name" value="Cadherin_CS"/>
</dbReference>
<feature type="transmembrane region" description="Helical" evidence="15">
    <location>
        <begin position="1449"/>
        <end position="1474"/>
    </location>
</feature>
<dbReference type="FunFam" id="2.60.40.60:FF:000001">
    <property type="entry name" value="Protocadherin alpha 2"/>
    <property type="match status" value="4"/>
</dbReference>
<feature type="domain" description="Cadherin" evidence="16">
    <location>
        <begin position="1000"/>
        <end position="1107"/>
    </location>
</feature>
<dbReference type="FunFam" id="2.60.40.60:FF:000002">
    <property type="entry name" value="Protocadherin alpha 2"/>
    <property type="match status" value="4"/>
</dbReference>
<keyword evidence="7 13" id="KW-0106">Calcium</keyword>
<sequence>MRYSIPEELNLGAFVGNIAEDLVLDKNELSARGFHIVASPSKQYLDVNLDNGNLLVKEKIDREQLCGPALTCTLSLEAVIENPLNVYHFQVEILDVNDNSPRFPESQFRVEISEVAAPGTRFALECAFDPDIGTNSVQNYQLSTNRYFNLDVETRSGDGKLPVLVLERTLDREQQNMHRLVLTAKDGGIPERSGTAEIVIAVEDANDNAPVFPQSVYKVSLLENVPTGSLVTNLDASDLDIGLNGQIVYSFSSHTSNRVREHFALDSKTGEIKTKKNLNYEENSVFEINVQAKDKGPYATPVYCHVVVDIVDVNDNSPEVTLTSLFTPVREDSIPDTVVALISSTDKDSGENGHVQCQISNSLPFKLDSSLRGYYRLVTRETLDREHLSNYNVTIVCRDGGSPPLTVNKTIQLDISDVNDNPPQFRQPLYTARVMENSAIGESIFSVTAFDPDLNENARLSYHISETLIYGMPASTYVSINSDNGVIYAQRTFDYEHLKKFQIQVLAFDSGEPPLSGNTSVHIIILDQNDNSPVIVHPLPEFGSTVLETVSRFAEPGYLVAKVSATDADSGQNARLTYQILQATDAGLFTISPDTGEIWTIRNVVNKDASKQKLVIGVKDNGIPPLTATVTFMLSVTGTDVQMPSDVTSKNTGFVSDSSFYLVITLGLTSSIFLAILIALAIKVYNRSSVETCGCFTARNSRSGVRRSSRNLQIPANYVEVFGGDPLSQSFRYDTCSSSYSIKRNFLSSNRGSMSARKNNILSGDWGNGDTPRTPTHAQCRNTVNSEIRYSIPEELQLGAFVGNIADDLGLDVNELKARSFRIVSGPRKQYLDVNVDNGILFVKDRIDREQLCGPNLICSLSLEAVIENPLNVYHFQVDILDVNDNAPRFPKSQFRLEISEVAVQGARFALESAQDPDVGTNTLQTYQLDSNEYFTIDIQSRSGDGKLPVLVLQKTLDREKQKTYRLMLIAKDGGVPQKSGTAQVIIIVQDANDNAPVFPQSVYRVRLLENASKGTLVIKLNATDLDDGPNGEIVYSFSSHASTRVRELFNVDSRSGEIRIKGNLNYEENRVFEINVQAMNKGPYATPVYCDVLVNITDVNDNPPEITLNSLFSPVSEDSPPGTVLALFRVEDKDSGHNGQVQCQIANGSPFRLDSSVKNYYRLLTQQPLDREKTSEYDLTILCSDRGIPPLSAKKSIRVEVSDINDNAPRFTQPSYTAYVMENNVIGSSIFTVTAFDPDLNQNSRLSYSILETGDQDLPTSAYVQINAETGVIYSQATFDYEQLKNFQVHVRAQDSGAVPLTSNASVQFIILDQNDNAPVFTMPSPEYDSTAIETVSRSTEPGYLVAKVSATDADSGQNGRLVYQIFQSTDPGLFTISADSGEIWTVRGILDKDLSKQRLVIIVKDSGVPPLTATMTIIISVEPSKTGMLSEMDSLPKGAALGSVTNFYLVIGLGLLSIIFLVILVILAVMVYKNRPGVDRRSSSQGTCCCFEARTHKARRSLQIPPNYVEVFGGDPLSQSFRYETCSSSDTLKRDFMFRSMCSSRAGKAAPTGKDPPPLLNSANSRNTVNSEIRYSIPEELQLGAFVGNIAEDLGLNVKELSPRNFRIAPGPNKRYLDVNLDNGILFVKETIDREQLCGSSLTCLLSVEAVIESPLNVYRVEVEVWDINDNAPHFPKNEIRLEISEVAVPGARFPLECAHDPDVGTNSLQSYRLLGNQYFGLDIETRNGDEKLPVLMLEKTLDREKESTHRLELIAKDGGIPPRSSAAQIIITVQDANDNSPVFSQSVYRVSLNENVPKGTVVIKLNATDLDDGSNGEIEYSFTSHTSATVRELFHLDSRTGEIRVKGNLNYEQNSAFEINVQAMDKGPYAAPVYCHIHVDVIDVNDNSPEVLVTSLFSPVREDAVPGTVVALISTTDKDSGENGQVHCQIPDNIPFELNSPLKNYYKLLTQQELDRETASKYDITILCSDSSSNPLSSKKTLRVKVSDINDNAPRFKQSRYTAYVMENNVIGGSIFSVTASDPDVNENGQISYSIATKEIQGEPVTSYVHINSKNGVIFSQSTFDYEKLKNFQLQVQAQDSGVPALSSNVSVDVVILDQNDNAPVILHPLPEYDSTAIETMSHWAEPGYLVTKVSAIDADSGQNSRLSYQIIQTTDPGLFTISPDTGEIWTVRRIETRDSIKQSLIIIIKDNGTPPLSASMTISISVVDGDAQLPPDAGSLTEGPGFPSDLSFYLVIFLAIVSSIFLVVLIILAVKVHKNRTRLGGYNCALDACCCCDSRHSLNGIQKASRNIQIPPNYVEVFGGDPLSQSFRYETCSTLGSTKRDSAFSKVCTTSALKYNARSQYIEKGKISPHISPPEKCTNAVISEIRYSIPEELQLGAFVGDIAADLGLNVKQLSTRNFRIVSGPRIQYFGVNVDNGILVVQENIDREQLCGSSLGCTLTLEAVIEEPLNVYHVEVEILDINDNAPHFPKGQLRLEISELAVPGIRFPLEPAYDPDVGTNSLQSYQLAPNQYFNLDVQTRSEDAKLPVLVMEQPLDREQQPTLQLVLTATDGGTPQRSGTAQILIHALDANDNMPAFSQSLYRASLMENVPIGTLVIKVNATDPDEGSNGEIVYSFGSHTSAKVRELFNVDHTTGEIRLKGHLDFESAKQLEISVQAVDKGTSSVPVHCDVIVQVNDVNDNAPEVTVTSLSSSVPEDALPGTVLALISVTDSDMGENGNTHCQIPMKLPFELDSTFKNYYRLVTKDLLDREMVSQYDITITCRDEGSPTLTSNKTIQLKVSDVNDSPPRFSQTSFTTYVTENNVIGSSIYSVPAFDSDLNQNSRLSYSILQTQVGDDPVSNYVSVNSDSGVISAERSFDYEELKKFQIQVQAIDAGVPPLSSNVAVFVVILDQNDNAPVIISPIPEYGSTAVETVSRSAEPGYLVTKVSATDADSGPNARLSYLLAQATDPGLFTIAPDTGEIWTVRRITGQDAIRQRLVVLVKDDGLPPLTATINIILSLADSDDETLSEVSSLTEDARLPSDLSLYLVIALGTISSIFLVILVILAVKVHRSRNVFHRHSCSLDTGCCLGSTHSLNGIQKASANLQIPPNYVEVFGRDPLSQNFCYEVKQPNADWRFSQTHRAELNSSQYREEEGVQRDIQREVQREVQCDVQCEAPRDVQCNVPHNIQNEVQRDVPCEVQRVVENEPSGARKPACARPVAIPAGRDGWTLPRTAPRMQLQMTLGPHVPGTLRSQYLIPRELHTSGARISNSSVEFIAPIVGSLHGPWAANQTRDHRGISSSSGRRPELDTQACGQIPGSPSGQRLSTQCLHSRDDHHSLREVNY</sequence>
<evidence type="ECO:0000256" key="8">
    <source>
        <dbReference type="ARBA" id="ARBA00022889"/>
    </source>
</evidence>
<feature type="compositionally biased region" description="Polar residues" evidence="14">
    <location>
        <begin position="3308"/>
        <end position="3320"/>
    </location>
</feature>
<feature type="domain" description="Cadherin" evidence="16">
    <location>
        <begin position="2000"/>
        <end position="2109"/>
    </location>
</feature>
<dbReference type="Gene3D" id="2.60.40.60">
    <property type="entry name" value="Cadherins"/>
    <property type="match status" value="24"/>
</dbReference>
<keyword evidence="8" id="KW-0130">Cell adhesion</keyword>
<dbReference type="InterPro" id="IPR032455">
    <property type="entry name" value="Cadherin_C"/>
</dbReference>
<comment type="function">
    <text evidence="1">Potential calcium-dependent cell-adhesion protein. May be involved in the establishment and maintenance of specific neuronal connections in the brain.</text>
</comment>
<dbReference type="GO" id="GO:0005509">
    <property type="term" value="F:calcium ion binding"/>
    <property type="evidence" value="ECO:0007669"/>
    <property type="project" value="UniProtKB-UniRule"/>
</dbReference>
<feature type="domain" description="Cadherin" evidence="16">
    <location>
        <begin position="1787"/>
        <end position="1894"/>
    </location>
</feature>
<evidence type="ECO:0000259" key="16">
    <source>
        <dbReference type="PROSITE" id="PS50268"/>
    </source>
</evidence>
<dbReference type="Pfam" id="PF16492">
    <property type="entry name" value="Cadherin_C_2"/>
    <property type="match status" value="4"/>
</dbReference>
<keyword evidence="6" id="KW-0677">Repeat</keyword>
<feature type="domain" description="Cadherin" evidence="16">
    <location>
        <begin position="2921"/>
        <end position="3020"/>
    </location>
</feature>
<feature type="domain" description="Cadherin" evidence="16">
    <location>
        <begin position="321"/>
        <end position="425"/>
    </location>
</feature>
<comment type="subcellular location">
    <subcellularLocation>
        <location evidence="2">Cell membrane</location>
        <topology evidence="2">Single-pass type I membrane protein</topology>
    </subcellularLocation>
</comment>
<dbReference type="FunFam" id="2.60.40.60:FF:000007">
    <property type="entry name" value="Protocadherin alpha 2"/>
    <property type="match status" value="2"/>
</dbReference>
<evidence type="ECO:0000313" key="18">
    <source>
        <dbReference type="Proteomes" id="UP000287033"/>
    </source>
</evidence>
<feature type="domain" description="Cadherin" evidence="16">
    <location>
        <begin position="891"/>
        <end position="999"/>
    </location>
</feature>
<evidence type="ECO:0000256" key="7">
    <source>
        <dbReference type="ARBA" id="ARBA00022837"/>
    </source>
</evidence>
<dbReference type="FunFam" id="2.60.40.60:FF:000129">
    <property type="entry name" value="protocadherin alpha-C2 isoform X1"/>
    <property type="match status" value="3"/>
</dbReference>
<evidence type="ECO:0000256" key="14">
    <source>
        <dbReference type="SAM" id="MobiDB-lite"/>
    </source>
</evidence>
<dbReference type="PANTHER" id="PTHR24028:SF236">
    <property type="entry name" value="PROTOCADHERIN GAMMA-C3"/>
    <property type="match status" value="1"/>
</dbReference>
<evidence type="ECO:0000256" key="5">
    <source>
        <dbReference type="ARBA" id="ARBA00022729"/>
    </source>
</evidence>
<keyword evidence="5" id="KW-0732">Signal</keyword>
<evidence type="ECO:0000256" key="6">
    <source>
        <dbReference type="ARBA" id="ARBA00022737"/>
    </source>
</evidence>
<evidence type="ECO:0000256" key="2">
    <source>
        <dbReference type="ARBA" id="ARBA00004251"/>
    </source>
</evidence>
<feature type="domain" description="Cadherin" evidence="16">
    <location>
        <begin position="549"/>
        <end position="646"/>
    </location>
</feature>
<feature type="domain" description="Cadherin" evidence="16">
    <location>
        <begin position="2476"/>
        <end position="2584"/>
    </location>
</feature>
<dbReference type="CDD" id="cd11304">
    <property type="entry name" value="Cadherin_repeat"/>
    <property type="match status" value="24"/>
</dbReference>
<reference evidence="17 18" key="1">
    <citation type="journal article" date="2018" name="Nat. Ecol. Evol.">
        <title>Shark genomes provide insights into elasmobranch evolution and the origin of vertebrates.</title>
        <authorList>
            <person name="Hara Y"/>
            <person name="Yamaguchi K"/>
            <person name="Onimaru K"/>
            <person name="Kadota M"/>
            <person name="Koyanagi M"/>
            <person name="Keeley SD"/>
            <person name="Tatsumi K"/>
            <person name="Tanaka K"/>
            <person name="Motone F"/>
            <person name="Kageyama Y"/>
            <person name="Nozu R"/>
            <person name="Adachi N"/>
            <person name="Nishimura O"/>
            <person name="Nakagawa R"/>
            <person name="Tanegashima C"/>
            <person name="Kiyatake I"/>
            <person name="Matsumoto R"/>
            <person name="Murakumo K"/>
            <person name="Nishida K"/>
            <person name="Terakita A"/>
            <person name="Kuratani S"/>
            <person name="Sato K"/>
            <person name="Hyodo S Kuraku.S."/>
        </authorList>
    </citation>
    <scope>NUCLEOTIDE SEQUENCE [LARGE SCALE GENOMIC DNA]</scope>
</reference>
<evidence type="ECO:0000256" key="12">
    <source>
        <dbReference type="ARBA" id="ARBA00074462"/>
    </source>
</evidence>
<feature type="domain" description="Cadherin" evidence="16">
    <location>
        <begin position="1678"/>
        <end position="1786"/>
    </location>
</feature>
<feature type="domain" description="Cadherin" evidence="16">
    <location>
        <begin position="1329"/>
        <end position="1440"/>
    </location>
</feature>
<feature type="domain" description="Cadherin" evidence="16">
    <location>
        <begin position="2128"/>
        <end position="2230"/>
    </location>
</feature>
<accession>A0A401SHK2</accession>
<dbReference type="OMA" id="DREQICT"/>
<evidence type="ECO:0000256" key="3">
    <source>
        <dbReference type="ARBA" id="ARBA00022475"/>
    </source>
</evidence>
<dbReference type="InterPro" id="IPR013164">
    <property type="entry name" value="Cadherin_N"/>
</dbReference>
<feature type="domain" description="Cadherin" evidence="16">
    <location>
        <begin position="2693"/>
        <end position="2797"/>
    </location>
</feature>
<dbReference type="PROSITE" id="PS00232">
    <property type="entry name" value="CADHERIN_1"/>
    <property type="match status" value="9"/>
</dbReference>
<comment type="caution">
    <text evidence="17">The sequence shown here is derived from an EMBL/GenBank/DDBJ whole genome shotgun (WGS) entry which is preliminary data.</text>
</comment>
<dbReference type="FunFam" id="2.60.40.60:FF:000006">
    <property type="entry name" value="Protocadherin alpha 2"/>
    <property type="match status" value="4"/>
</dbReference>
<feature type="transmembrane region" description="Helical" evidence="15">
    <location>
        <begin position="3034"/>
        <end position="3056"/>
    </location>
</feature>
<evidence type="ECO:0000256" key="4">
    <source>
        <dbReference type="ARBA" id="ARBA00022692"/>
    </source>
</evidence>
<keyword evidence="18" id="KW-1185">Reference proteome</keyword>
<dbReference type="InterPro" id="IPR002126">
    <property type="entry name" value="Cadherin-like_dom"/>
</dbReference>
<feature type="domain" description="Cadherin" evidence="16">
    <location>
        <begin position="2798"/>
        <end position="2907"/>
    </location>
</feature>
<dbReference type="Pfam" id="PF00028">
    <property type="entry name" value="Cadherin"/>
    <property type="match status" value="20"/>
</dbReference>
<protein>
    <recommendedName>
        <fullName evidence="12">Protocadherin gamma-C3</fullName>
    </recommendedName>
</protein>
<dbReference type="SMART" id="SM00112">
    <property type="entry name" value="CA"/>
    <property type="match status" value="24"/>
</dbReference>
<feature type="domain" description="Cadherin" evidence="16">
    <location>
        <begin position="426"/>
        <end position="535"/>
    </location>
</feature>
<dbReference type="PROSITE" id="PS50268">
    <property type="entry name" value="CADHERIN_2"/>
    <property type="match status" value="24"/>
</dbReference>
<dbReference type="OrthoDB" id="6252479at2759"/>
<dbReference type="EMBL" id="BEZZ01000269">
    <property type="protein sequence ID" value="GCC29830.1"/>
    <property type="molecule type" value="Genomic_DNA"/>
</dbReference>
<feature type="domain" description="Cadherin" evidence="16">
    <location>
        <begin position="2585"/>
        <end position="2692"/>
    </location>
</feature>
<proteinExistence type="predicted"/>
<evidence type="ECO:0000256" key="15">
    <source>
        <dbReference type="SAM" id="Phobius"/>
    </source>
</evidence>
<feature type="domain" description="Cadherin" evidence="16">
    <location>
        <begin position="104"/>
        <end position="212"/>
    </location>
</feature>
<dbReference type="FunFam" id="2.60.40.60:FF:000004">
    <property type="entry name" value="Protocadherin 1 gamma 2"/>
    <property type="match status" value="4"/>
</dbReference>
<organism evidence="17 18">
    <name type="scientific">Chiloscyllium punctatum</name>
    <name type="common">Brownbanded bambooshark</name>
    <name type="synonym">Hemiscyllium punctatum</name>
    <dbReference type="NCBI Taxonomy" id="137246"/>
    <lineage>
        <taxon>Eukaryota</taxon>
        <taxon>Metazoa</taxon>
        <taxon>Chordata</taxon>
        <taxon>Craniata</taxon>
        <taxon>Vertebrata</taxon>
        <taxon>Chondrichthyes</taxon>
        <taxon>Elasmobranchii</taxon>
        <taxon>Galeomorphii</taxon>
        <taxon>Galeoidea</taxon>
        <taxon>Orectolobiformes</taxon>
        <taxon>Hemiscylliidae</taxon>
        <taxon>Chiloscyllium</taxon>
    </lineage>
</organism>
<dbReference type="FunFam" id="2.60.40.60:FF:000185">
    <property type="entry name" value="Protocadherin 2 alpha c"/>
    <property type="match status" value="1"/>
</dbReference>
<evidence type="ECO:0000313" key="17">
    <source>
        <dbReference type="EMBL" id="GCC29830.1"/>
    </source>
</evidence>
<dbReference type="FunFam" id="2.60.40.60:FF:000018">
    <property type="entry name" value="Protocadherin gamma c3"/>
    <property type="match status" value="2"/>
</dbReference>
<gene>
    <name evidence="17" type="ORF">chiPu_0008272</name>
</gene>
<dbReference type="STRING" id="137246.A0A401SHK2"/>
<feature type="region of interest" description="Disordered" evidence="14">
    <location>
        <begin position="3276"/>
        <end position="3334"/>
    </location>
</feature>
<feature type="domain" description="Cadherin" evidence="16">
    <location>
        <begin position="1903"/>
        <end position="1999"/>
    </location>
</feature>
<feature type="domain" description="Cadherin" evidence="16">
    <location>
        <begin position="1571"/>
        <end position="1677"/>
    </location>
</feature>
<keyword evidence="10 15" id="KW-0472">Membrane</keyword>
<dbReference type="Proteomes" id="UP000287033">
    <property type="component" value="Unassembled WGS sequence"/>
</dbReference>
<dbReference type="PRINTS" id="PR00205">
    <property type="entry name" value="CADHERIN"/>
</dbReference>
<keyword evidence="11" id="KW-0325">Glycoprotein</keyword>
<feature type="domain" description="Cadherin" evidence="16">
    <location>
        <begin position="784"/>
        <end position="890"/>
    </location>
</feature>
<evidence type="ECO:0000256" key="1">
    <source>
        <dbReference type="ARBA" id="ARBA00003436"/>
    </source>
</evidence>